<name>A0A640KEE3_LEITA</name>
<feature type="region of interest" description="Disordered" evidence="1">
    <location>
        <begin position="28"/>
        <end position="69"/>
    </location>
</feature>
<dbReference type="Proteomes" id="UP000419144">
    <property type="component" value="Unassembled WGS sequence"/>
</dbReference>
<dbReference type="EMBL" id="BLBS01000020">
    <property type="protein sequence ID" value="GET87465.1"/>
    <property type="molecule type" value="Genomic_DNA"/>
</dbReference>
<evidence type="ECO:0000313" key="2">
    <source>
        <dbReference type="EMBL" id="GET87465.1"/>
    </source>
</evidence>
<feature type="compositionally biased region" description="Pro residues" evidence="1">
    <location>
        <begin position="48"/>
        <end position="57"/>
    </location>
</feature>
<dbReference type="OrthoDB" id="6257037at2759"/>
<proteinExistence type="predicted"/>
<dbReference type="AlphaFoldDB" id="A0A640KEE3"/>
<reference evidence="2" key="1">
    <citation type="submission" date="2019-11" db="EMBL/GenBank/DDBJ databases">
        <title>Leishmania tarentolae CDS.</title>
        <authorList>
            <person name="Goto Y."/>
            <person name="Yamagishi J."/>
        </authorList>
    </citation>
    <scope>NUCLEOTIDE SEQUENCE [LARGE SCALE GENOMIC DNA]</scope>
    <source>
        <strain evidence="2">Parrot Tar II</strain>
    </source>
</reference>
<keyword evidence="3" id="KW-1185">Reference proteome</keyword>
<evidence type="ECO:0000313" key="3">
    <source>
        <dbReference type="Proteomes" id="UP000419144"/>
    </source>
</evidence>
<comment type="caution">
    <text evidence="2">The sequence shown here is derived from an EMBL/GenBank/DDBJ whole genome shotgun (WGS) entry which is preliminary data.</text>
</comment>
<evidence type="ECO:0000256" key="1">
    <source>
        <dbReference type="SAM" id="MobiDB-lite"/>
    </source>
</evidence>
<dbReference type="VEuPathDB" id="TriTrypDB:LtaPh_1610401"/>
<gene>
    <name evidence="2" type="ORF">LtaPh_1610401</name>
</gene>
<accession>A0A640KEE3</accession>
<organism evidence="2 3">
    <name type="scientific">Leishmania tarentolae</name>
    <name type="common">Sauroleishmania tarentolae</name>
    <dbReference type="NCBI Taxonomy" id="5689"/>
    <lineage>
        <taxon>Eukaryota</taxon>
        <taxon>Discoba</taxon>
        <taxon>Euglenozoa</taxon>
        <taxon>Kinetoplastea</taxon>
        <taxon>Metakinetoplastina</taxon>
        <taxon>Trypanosomatida</taxon>
        <taxon>Trypanosomatidae</taxon>
        <taxon>Leishmaniinae</taxon>
        <taxon>Leishmania</taxon>
        <taxon>lizard Leishmania</taxon>
    </lineage>
</organism>
<protein>
    <submittedName>
        <fullName evidence="2">Uncharacterized protein</fullName>
    </submittedName>
</protein>
<sequence length="157" mass="17136">MPLENLYKREKPTVKKKLKGWSIVRRDRRCATHAPKQTTQTLHRLPLTPSPPPPPTPQKTEAGAAPTRSRGISRISWPYFMNTVPAVCAGLIPVPSLVVAAMESTEAIPNSSAAKRSTAVRGASSAILITRNGWLRSEVRMTRKVTLLPLGDAEPPV</sequence>